<keyword evidence="2" id="KW-1185">Reference proteome</keyword>
<name>A0A5C6B1A1_9PLAN</name>
<sequence length="58" mass="6597">MADPCRTRLRSFVFRWGSTGSYHGQGPMHDPHDMEWYEPVSDVVSINAMSTIVPELDS</sequence>
<gene>
    <name evidence="1" type="ORF">CA54_60760</name>
</gene>
<evidence type="ECO:0000313" key="2">
    <source>
        <dbReference type="Proteomes" id="UP000320735"/>
    </source>
</evidence>
<comment type="caution">
    <text evidence="1">The sequence shown here is derived from an EMBL/GenBank/DDBJ whole genome shotgun (WGS) entry which is preliminary data.</text>
</comment>
<protein>
    <submittedName>
        <fullName evidence="1">Uncharacterized protein</fullName>
    </submittedName>
</protein>
<organism evidence="1 2">
    <name type="scientific">Symmachiella macrocystis</name>
    <dbReference type="NCBI Taxonomy" id="2527985"/>
    <lineage>
        <taxon>Bacteria</taxon>
        <taxon>Pseudomonadati</taxon>
        <taxon>Planctomycetota</taxon>
        <taxon>Planctomycetia</taxon>
        <taxon>Planctomycetales</taxon>
        <taxon>Planctomycetaceae</taxon>
        <taxon>Symmachiella</taxon>
    </lineage>
</organism>
<accession>A0A5C6B1A1</accession>
<reference evidence="1 2" key="1">
    <citation type="submission" date="2019-02" db="EMBL/GenBank/DDBJ databases">
        <title>Deep-cultivation of Planctomycetes and their phenomic and genomic characterization uncovers novel biology.</title>
        <authorList>
            <person name="Wiegand S."/>
            <person name="Jogler M."/>
            <person name="Boedeker C."/>
            <person name="Pinto D."/>
            <person name="Vollmers J."/>
            <person name="Rivas-Marin E."/>
            <person name="Kohn T."/>
            <person name="Peeters S.H."/>
            <person name="Heuer A."/>
            <person name="Rast P."/>
            <person name="Oberbeckmann S."/>
            <person name="Bunk B."/>
            <person name="Jeske O."/>
            <person name="Meyerdierks A."/>
            <person name="Storesund J.E."/>
            <person name="Kallscheuer N."/>
            <person name="Luecker S."/>
            <person name="Lage O.M."/>
            <person name="Pohl T."/>
            <person name="Merkel B.J."/>
            <person name="Hornburger P."/>
            <person name="Mueller R.-W."/>
            <person name="Bruemmer F."/>
            <person name="Labrenz M."/>
            <person name="Spormann A.M."/>
            <person name="Op Den Camp H."/>
            <person name="Overmann J."/>
            <person name="Amann R."/>
            <person name="Jetten M.S.M."/>
            <person name="Mascher T."/>
            <person name="Medema M.H."/>
            <person name="Devos D.P."/>
            <person name="Kaster A.-K."/>
            <person name="Ovreas L."/>
            <person name="Rohde M."/>
            <person name="Galperin M.Y."/>
            <person name="Jogler C."/>
        </authorList>
    </citation>
    <scope>NUCLEOTIDE SEQUENCE [LARGE SCALE GENOMIC DNA]</scope>
    <source>
        <strain evidence="1 2">CA54</strain>
    </source>
</reference>
<dbReference type="Proteomes" id="UP000320735">
    <property type="component" value="Unassembled WGS sequence"/>
</dbReference>
<proteinExistence type="predicted"/>
<dbReference type="AlphaFoldDB" id="A0A5C6B1A1"/>
<dbReference type="EMBL" id="SJPP01000005">
    <property type="protein sequence ID" value="TWU04194.1"/>
    <property type="molecule type" value="Genomic_DNA"/>
</dbReference>
<evidence type="ECO:0000313" key="1">
    <source>
        <dbReference type="EMBL" id="TWU04194.1"/>
    </source>
</evidence>